<accession>A0A9P6A392</accession>
<sequence length="494" mass="53926">MSQPSHTDTSPIRQLLALINQSASTLEAVCSQKSTPIPDLNVPFHPSTEAFRSIPVAAEAANVICAAALQLAAILMPPQVTLYHVTGGHFKAAAVRACLESNVTEILREAGPKGLSVQGISAINGQDPQKMGRFLRILATNHIYRELEPNVFTNNRISSMMDTLKPTKDLFADVSPQHKHDGTPGLAALVGHHLDEAFKAAAYSWETLSDPATRRSGDPKASPFARAINAKETLWQFYERPEERDRQHRFDIGMQGIQALQSPDGILGVYDWESLPEDSLVVDVGGGVGSSALSLAANFPKIKIVVQDLSGVIWDGKKVWAEKMPDAIQSGQVTLEASERRTYQPRLAVHNFFEPQSQKGAAVYLLKQILHDWSDEYCVKILSQLRIAAVPKTKLVLMDSIMPFACHDPSANTKSGIPGGVPREAPAPLLANFGAVNEMGYNADIDMFLLFNSQERTITHFDELLGSTGWKAVKVYRQEGGDSTFLQGIEAIPV</sequence>
<dbReference type="Proteomes" id="UP000807025">
    <property type="component" value="Unassembled WGS sequence"/>
</dbReference>
<dbReference type="SUPFAM" id="SSF46785">
    <property type="entry name" value="Winged helix' DNA-binding domain"/>
    <property type="match status" value="1"/>
</dbReference>
<dbReference type="InterPro" id="IPR036388">
    <property type="entry name" value="WH-like_DNA-bd_sf"/>
</dbReference>
<evidence type="ECO:0000256" key="1">
    <source>
        <dbReference type="ARBA" id="ARBA00022603"/>
    </source>
</evidence>
<dbReference type="PROSITE" id="PS51683">
    <property type="entry name" value="SAM_OMT_II"/>
    <property type="match status" value="1"/>
</dbReference>
<evidence type="ECO:0000313" key="5">
    <source>
        <dbReference type="EMBL" id="KAF9499113.1"/>
    </source>
</evidence>
<reference evidence="5" key="1">
    <citation type="submission" date="2020-11" db="EMBL/GenBank/DDBJ databases">
        <authorList>
            <consortium name="DOE Joint Genome Institute"/>
            <person name="Ahrendt S."/>
            <person name="Riley R."/>
            <person name="Andreopoulos W."/>
            <person name="Labutti K."/>
            <person name="Pangilinan J."/>
            <person name="Ruiz-Duenas F.J."/>
            <person name="Barrasa J.M."/>
            <person name="Sanchez-Garcia M."/>
            <person name="Camarero S."/>
            <person name="Miyauchi S."/>
            <person name="Serrano A."/>
            <person name="Linde D."/>
            <person name="Babiker R."/>
            <person name="Drula E."/>
            <person name="Ayuso-Fernandez I."/>
            <person name="Pacheco R."/>
            <person name="Padilla G."/>
            <person name="Ferreira P."/>
            <person name="Barriuso J."/>
            <person name="Kellner H."/>
            <person name="Castanera R."/>
            <person name="Alfaro M."/>
            <person name="Ramirez L."/>
            <person name="Pisabarro A.G."/>
            <person name="Kuo A."/>
            <person name="Tritt A."/>
            <person name="Lipzen A."/>
            <person name="He G."/>
            <person name="Yan M."/>
            <person name="Ng V."/>
            <person name="Cullen D."/>
            <person name="Martin F."/>
            <person name="Rosso M.-N."/>
            <person name="Henrissat B."/>
            <person name="Hibbett D."/>
            <person name="Martinez A.T."/>
            <person name="Grigoriev I.V."/>
        </authorList>
    </citation>
    <scope>NUCLEOTIDE SEQUENCE</scope>
    <source>
        <strain evidence="5">ATCC 90797</strain>
    </source>
</reference>
<dbReference type="Gene3D" id="1.10.10.10">
    <property type="entry name" value="Winged helix-like DNA-binding domain superfamily/Winged helix DNA-binding domain"/>
    <property type="match status" value="1"/>
</dbReference>
<dbReference type="PANTHER" id="PTHR43712">
    <property type="entry name" value="PUTATIVE (AFU_ORTHOLOGUE AFUA_4G14580)-RELATED"/>
    <property type="match status" value="1"/>
</dbReference>
<evidence type="ECO:0000256" key="3">
    <source>
        <dbReference type="ARBA" id="ARBA00022691"/>
    </source>
</evidence>
<keyword evidence="6" id="KW-1185">Reference proteome</keyword>
<gene>
    <name evidence="5" type="ORF">BDN71DRAFT_1428432</name>
</gene>
<dbReference type="GO" id="GO:0008171">
    <property type="term" value="F:O-methyltransferase activity"/>
    <property type="evidence" value="ECO:0007669"/>
    <property type="project" value="InterPro"/>
</dbReference>
<feature type="domain" description="O-methyltransferase C-terminal" evidence="4">
    <location>
        <begin position="205"/>
        <end position="410"/>
    </location>
</feature>
<name>A0A9P6A392_PLEER</name>
<dbReference type="GO" id="GO:0032259">
    <property type="term" value="P:methylation"/>
    <property type="evidence" value="ECO:0007669"/>
    <property type="project" value="UniProtKB-KW"/>
</dbReference>
<keyword evidence="3" id="KW-0949">S-adenosyl-L-methionine</keyword>
<dbReference type="PANTHER" id="PTHR43712:SF2">
    <property type="entry name" value="O-METHYLTRANSFERASE CICE"/>
    <property type="match status" value="1"/>
</dbReference>
<protein>
    <submittedName>
        <fullName evidence="5">S-adenosyl-L-methionine-dependent methyltransferase</fullName>
    </submittedName>
</protein>
<keyword evidence="2" id="KW-0808">Transferase</keyword>
<dbReference type="InterPro" id="IPR029063">
    <property type="entry name" value="SAM-dependent_MTases_sf"/>
</dbReference>
<evidence type="ECO:0000259" key="4">
    <source>
        <dbReference type="Pfam" id="PF00891"/>
    </source>
</evidence>
<evidence type="ECO:0000256" key="2">
    <source>
        <dbReference type="ARBA" id="ARBA00022679"/>
    </source>
</evidence>
<dbReference type="OrthoDB" id="2410195at2759"/>
<organism evidence="5 6">
    <name type="scientific">Pleurotus eryngii</name>
    <name type="common">Boletus of the steppes</name>
    <dbReference type="NCBI Taxonomy" id="5323"/>
    <lineage>
        <taxon>Eukaryota</taxon>
        <taxon>Fungi</taxon>
        <taxon>Dikarya</taxon>
        <taxon>Basidiomycota</taxon>
        <taxon>Agaricomycotina</taxon>
        <taxon>Agaricomycetes</taxon>
        <taxon>Agaricomycetidae</taxon>
        <taxon>Agaricales</taxon>
        <taxon>Pleurotineae</taxon>
        <taxon>Pleurotaceae</taxon>
        <taxon>Pleurotus</taxon>
    </lineage>
</organism>
<dbReference type="InterPro" id="IPR036390">
    <property type="entry name" value="WH_DNA-bd_sf"/>
</dbReference>
<comment type="caution">
    <text evidence="5">The sequence shown here is derived from an EMBL/GenBank/DDBJ whole genome shotgun (WGS) entry which is preliminary data.</text>
</comment>
<dbReference type="InterPro" id="IPR016461">
    <property type="entry name" value="COMT-like"/>
</dbReference>
<dbReference type="EMBL" id="MU154534">
    <property type="protein sequence ID" value="KAF9499113.1"/>
    <property type="molecule type" value="Genomic_DNA"/>
</dbReference>
<dbReference type="Pfam" id="PF00891">
    <property type="entry name" value="Methyltransf_2"/>
    <property type="match status" value="1"/>
</dbReference>
<evidence type="ECO:0000313" key="6">
    <source>
        <dbReference type="Proteomes" id="UP000807025"/>
    </source>
</evidence>
<dbReference type="InterPro" id="IPR001077">
    <property type="entry name" value="COMT_C"/>
</dbReference>
<dbReference type="SUPFAM" id="SSF53335">
    <property type="entry name" value="S-adenosyl-L-methionine-dependent methyltransferases"/>
    <property type="match status" value="1"/>
</dbReference>
<proteinExistence type="predicted"/>
<dbReference type="AlphaFoldDB" id="A0A9P6A392"/>
<keyword evidence="1 5" id="KW-0489">Methyltransferase</keyword>
<dbReference type="Gene3D" id="3.40.50.150">
    <property type="entry name" value="Vaccinia Virus protein VP39"/>
    <property type="match status" value="1"/>
</dbReference>